<feature type="domain" description="Cupin type-1" evidence="7">
    <location>
        <begin position="123"/>
        <end position="327"/>
    </location>
</feature>
<sequence length="560" mass="63656">MIRAYRRIQVKNVQRSNDDKIPNKDTGYHRLMRKTRIHALEVLSPRPSMPCKLQLGSFFPDITTLCVNSSPSLHLFIFYHHPHRHHHSTPSTMAKLFLSLSLLLLVHGCLAFQQQNECQIQRINAVDPSQRVESEAGFTEFFDTNDQQFQCAGVEVIRHQIEPQGLLLPSYVNAPILFYVEQGKGFQGMTLPGCPETFEVSQQQFQGRKGGQSFQDRHQKIQEFRQGDVVAIPAGAAHWIYNNGQDDLVLIVLLDSTNFANQLDQNHRRFFLAGNPQEQKQQQGRQQSPRGTRQQGQSLEARSNNIFQGFDVDVLAEAFNVDRDTAEMLRCEDDNRGHIVRVERGLQVVSPSMSREEQWQGQQGGRGRGQDNGFEETICSMKVRANIDDYTQADVYNPQAGHCNHLNSFKLPILQLLQLSAEQGVLYRNAIMGPYWTMNAHNIIYVTNGNMRMQIVNDEGKAVFDDQIQERQLVVVPQNFAVVKQAGEQGCRWISFRTNDNAMINTLAGQTSAIRALPVDVLTNAYQIPREEAQKLKYNREETVMFSPGSFSSRGRAPRA</sequence>
<dbReference type="InterPro" id="IPR014710">
    <property type="entry name" value="RmlC-like_jellyroll"/>
</dbReference>
<dbReference type="GO" id="GO:0045735">
    <property type="term" value="F:nutrient reservoir activity"/>
    <property type="evidence" value="ECO:0007669"/>
    <property type="project" value="UniProtKB-KW"/>
</dbReference>
<organism evidence="8 9">
    <name type="scientific">Lactuca saligna</name>
    <name type="common">Willowleaf lettuce</name>
    <dbReference type="NCBI Taxonomy" id="75948"/>
    <lineage>
        <taxon>Eukaryota</taxon>
        <taxon>Viridiplantae</taxon>
        <taxon>Streptophyta</taxon>
        <taxon>Embryophyta</taxon>
        <taxon>Tracheophyta</taxon>
        <taxon>Spermatophyta</taxon>
        <taxon>Magnoliopsida</taxon>
        <taxon>eudicotyledons</taxon>
        <taxon>Gunneridae</taxon>
        <taxon>Pentapetalae</taxon>
        <taxon>asterids</taxon>
        <taxon>campanulids</taxon>
        <taxon>Asterales</taxon>
        <taxon>Asteraceae</taxon>
        <taxon>Cichorioideae</taxon>
        <taxon>Cichorieae</taxon>
        <taxon>Lactucinae</taxon>
        <taxon>Lactuca</taxon>
    </lineage>
</organism>
<dbReference type="InterPro" id="IPR050253">
    <property type="entry name" value="Seed_Storage-Functional"/>
</dbReference>
<dbReference type="PANTHER" id="PTHR31189">
    <property type="entry name" value="OS03G0336100 PROTEIN-RELATED"/>
    <property type="match status" value="1"/>
</dbReference>
<evidence type="ECO:0000256" key="6">
    <source>
        <dbReference type="SAM" id="MobiDB-lite"/>
    </source>
</evidence>
<name>A0AA35UVY1_LACSI</name>
<feature type="domain" description="Cupin type-1" evidence="7">
    <location>
        <begin position="385"/>
        <end position="534"/>
    </location>
</feature>
<protein>
    <recommendedName>
        <fullName evidence="7">Cupin type-1 domain-containing protein</fullName>
    </recommendedName>
</protein>
<keyword evidence="3 5" id="KW-0708">Seed storage protein</keyword>
<keyword evidence="9" id="KW-1185">Reference proteome</keyword>
<dbReference type="FunFam" id="2.60.120.10:FF:000073">
    <property type="entry name" value="Glycinin G1"/>
    <property type="match status" value="1"/>
</dbReference>
<dbReference type="PROSITE" id="PS00305">
    <property type="entry name" value="11S_SEED_STORAGE"/>
    <property type="match status" value="1"/>
</dbReference>
<evidence type="ECO:0000256" key="4">
    <source>
        <dbReference type="ARBA" id="ARBA00023157"/>
    </source>
</evidence>
<dbReference type="PANTHER" id="PTHR31189:SF48">
    <property type="entry name" value="LEGUMIN B"/>
    <property type="match status" value="1"/>
</dbReference>
<keyword evidence="4 5" id="KW-1015">Disulfide bond</keyword>
<evidence type="ECO:0000313" key="8">
    <source>
        <dbReference type="EMBL" id="CAI9265549.1"/>
    </source>
</evidence>
<dbReference type="SUPFAM" id="SSF51182">
    <property type="entry name" value="RmlC-like cupins"/>
    <property type="match status" value="1"/>
</dbReference>
<evidence type="ECO:0000259" key="7">
    <source>
        <dbReference type="SMART" id="SM00835"/>
    </source>
</evidence>
<dbReference type="CDD" id="cd02243">
    <property type="entry name" value="cupin_11S_legumin_C"/>
    <property type="match status" value="1"/>
</dbReference>
<evidence type="ECO:0000256" key="1">
    <source>
        <dbReference type="ARBA" id="ARBA00007178"/>
    </source>
</evidence>
<gene>
    <name evidence="8" type="ORF">LSALG_LOCUS6146</name>
</gene>
<dbReference type="PRINTS" id="PR00439">
    <property type="entry name" value="11SGLOBULIN"/>
</dbReference>
<comment type="similarity">
    <text evidence="1 5">Belongs to the 11S seed storage protein (globulins) family.</text>
</comment>
<proteinExistence type="inferred from homology"/>
<dbReference type="InterPro" id="IPR022379">
    <property type="entry name" value="11S_seedstore_CS"/>
</dbReference>
<dbReference type="CDD" id="cd02242">
    <property type="entry name" value="cupin_11S_legumin_N"/>
    <property type="match status" value="1"/>
</dbReference>
<dbReference type="Proteomes" id="UP001177003">
    <property type="component" value="Chromosome 0"/>
</dbReference>
<dbReference type="Pfam" id="PF00190">
    <property type="entry name" value="Cupin_1"/>
    <property type="match status" value="2"/>
</dbReference>
<dbReference type="AlphaFoldDB" id="A0AA35UVY1"/>
<dbReference type="InterPro" id="IPR006044">
    <property type="entry name" value="11S_seedstore_pln"/>
</dbReference>
<feature type="compositionally biased region" description="Low complexity" evidence="6">
    <location>
        <begin position="277"/>
        <end position="297"/>
    </location>
</feature>
<comment type="function">
    <text evidence="5">Seed storage protein.</text>
</comment>
<dbReference type="EMBL" id="OX465086">
    <property type="protein sequence ID" value="CAI9265549.1"/>
    <property type="molecule type" value="Genomic_DNA"/>
</dbReference>
<comment type="subunit">
    <text evidence="5">Hexamer; each subunit is composed of an acidic and a basic chain derived from a single precursor and linked by a disulfide bond.</text>
</comment>
<dbReference type="InterPro" id="IPR011051">
    <property type="entry name" value="RmlC_Cupin_sf"/>
</dbReference>
<feature type="region of interest" description="Disordered" evidence="6">
    <location>
        <begin position="351"/>
        <end position="371"/>
    </location>
</feature>
<evidence type="ECO:0000256" key="5">
    <source>
        <dbReference type="RuleBase" id="RU003681"/>
    </source>
</evidence>
<evidence type="ECO:0000256" key="3">
    <source>
        <dbReference type="ARBA" id="ARBA00023129"/>
    </source>
</evidence>
<evidence type="ECO:0000313" key="9">
    <source>
        <dbReference type="Proteomes" id="UP001177003"/>
    </source>
</evidence>
<feature type="region of interest" description="Disordered" evidence="6">
    <location>
        <begin position="276"/>
        <end position="298"/>
    </location>
</feature>
<dbReference type="Gene3D" id="2.60.120.10">
    <property type="entry name" value="Jelly Rolls"/>
    <property type="match status" value="2"/>
</dbReference>
<dbReference type="SMART" id="SM00835">
    <property type="entry name" value="Cupin_1"/>
    <property type="match status" value="2"/>
</dbReference>
<reference evidence="8" key="1">
    <citation type="submission" date="2023-04" db="EMBL/GenBank/DDBJ databases">
        <authorList>
            <person name="Vijverberg K."/>
            <person name="Xiong W."/>
            <person name="Schranz E."/>
        </authorList>
    </citation>
    <scope>NUCLEOTIDE SEQUENCE</scope>
</reference>
<keyword evidence="2 5" id="KW-0758">Storage protein</keyword>
<accession>A0AA35UVY1</accession>
<dbReference type="InterPro" id="IPR006045">
    <property type="entry name" value="Cupin_1"/>
</dbReference>
<evidence type="ECO:0000256" key="2">
    <source>
        <dbReference type="ARBA" id="ARBA00022761"/>
    </source>
</evidence>